<evidence type="ECO:0000313" key="4">
    <source>
        <dbReference type="Proteomes" id="UP000826188"/>
    </source>
</evidence>
<proteinExistence type="predicted"/>
<evidence type="ECO:0000313" key="3">
    <source>
        <dbReference type="EMBL" id="MBW3128525.1"/>
    </source>
</evidence>
<gene>
    <name evidence="2" type="ORF">KYK14_08130</name>
    <name evidence="3" type="ORF">KYK14_08195</name>
</gene>
<dbReference type="EMBL" id="JAHWGL010000023">
    <property type="protein sequence ID" value="MBW3128525.1"/>
    <property type="molecule type" value="Genomic_DNA"/>
</dbReference>
<feature type="domain" description="Gingipain" evidence="1">
    <location>
        <begin position="415"/>
        <end position="782"/>
    </location>
</feature>
<name>A0ABS6WY48_9BACT</name>
<evidence type="ECO:0000259" key="1">
    <source>
        <dbReference type="Pfam" id="PF01364"/>
    </source>
</evidence>
<dbReference type="InterPro" id="IPR001769">
    <property type="entry name" value="Gingipain"/>
</dbReference>
<accession>A0ABS6WY48</accession>
<dbReference type="CDD" id="cd02258">
    <property type="entry name" value="Peptidase_C25_N"/>
    <property type="match status" value="1"/>
</dbReference>
<dbReference type="RefSeq" id="WP_219158376.1">
    <property type="nucleotide sequence ID" value="NZ_JAHWGL010000023.1"/>
</dbReference>
<organism evidence="3 4">
    <name type="scientific">Hymenobacter profundi</name>
    <dbReference type="NCBI Taxonomy" id="1982110"/>
    <lineage>
        <taxon>Bacteria</taxon>
        <taxon>Pseudomonadati</taxon>
        <taxon>Bacteroidota</taxon>
        <taxon>Cytophagia</taxon>
        <taxon>Cytophagales</taxon>
        <taxon>Hymenobacteraceae</taxon>
        <taxon>Hymenobacter</taxon>
    </lineage>
</organism>
<keyword evidence="4" id="KW-1185">Reference proteome</keyword>
<dbReference type="Proteomes" id="UP000826188">
    <property type="component" value="Unassembled WGS sequence"/>
</dbReference>
<reference evidence="3 4" key="1">
    <citation type="submission" date="2021-07" db="EMBL/GenBank/DDBJ databases">
        <title>Hymenobacter profundi sp. nov., isolated from deep-sea water.</title>
        <authorList>
            <person name="Kim M.K."/>
        </authorList>
    </citation>
    <scope>NUCLEOTIDE SEQUENCE [LARGE SCALE GENOMIC DNA]</scope>
    <source>
        <strain evidence="3 4">M2</strain>
    </source>
</reference>
<protein>
    <recommendedName>
        <fullName evidence="1">Gingipain domain-containing protein</fullName>
    </recommendedName>
</protein>
<dbReference type="EMBL" id="JAHWGL010000023">
    <property type="protein sequence ID" value="MBW3128512.1"/>
    <property type="molecule type" value="Genomic_DNA"/>
</dbReference>
<sequence>MKHAYVWKVRGLWQRLLLVLVFLLGAQQLLAQSGAYGNEWIVPGQQYYKIQTVRDGLYRLDNAYLAQAGINGVNPSQFQLWRRGQQVAIYVGGNATTQDASTYIEFFGQGNDAKLDRGMYKQAQDQAQPYYSLYTDTAAYFLTWSSASQAKRMVQPAAAAPGTAAPYWLRPELQVHGYNYADVDEIAYLFQPWAEPGEGFFSGQMNTNGYTFPIGTEQRQSFANGARLETQLVGSSKANHIIEVAVEQPSGTRRLLGTERFDNYANRKVSYTLQPADVRPDGTIRVQIKPTNTAAGQRDFVRIAYFKVTYPQTARWIANRASRYFQSDSTLNTPAYYVLDSIPASVYGYDVTDPYAVQRITGTAATGAKRGFYFPSAGATNTRRLLLADTERPLLPTLPARRVNFLALQPTMANYIIITSPTQMLPAGGIANPAQAYADYRASAAGGKYDVLMVTSQQLYDQFHYGEKSALALRQFALWMLTDKSREKYLLLLGKGYHVGEGISGNYPRNIPGLEQVPTSTRSASDIFFTADWPNNNYTAGMVTGRISASTSQQTVNYLNKLKEHEALGLEPWRKNALNLSGGENAANYIEFNQYIDKYKKLIEAPCFGGQVVKTYRRSELGTVGSFPVGINISNELNKGLSLITYFGHGSPMTLDLDIGNVYDATKNYNNKGKYPVMFVNGCAAGNTYVPYATLCENWVFAPDKGFVGFMCESGFGFSNDLDESQTLMYKLLLNDPAWYGKPVARVWNEVARRLQPIAQYSLSTASNLMCTIWQGDPALRLFSPAKPDLVITNDSLHIPAAANGQPVLASAESFKLVINAGNLGSLCGAEKVDVCVTRKYPATSGRKDDAYSFSFTSTQRDNTYTVDIPNTGDVFGENTFVVKLDCNTLIDELDETNNEAQLKYNFLRGGVTALTPTEFAVVPSGAVRLVGQSNLLSAEPRLFDMELDTVPTFNSPLVQRNNTVSGRQLASWAATVPTIAGRDSVVWYWRLRLQTPQSEESNAWATSSFRVIPGTTGGWSQSHYGQFERNTQQRVTVAAPNGRWSFAEADGGSGVVTSTLIGPAQQWTTLFHTVRTQENDSYTLRLLGVDATGATTVLNPDVTSRAHSLADVSAARYPYLQLQVILRDTLNHTAPQLKQLLVTYQGVPEGVIRPDLAATDAYTAATLTKQATSGTLSFPVYFQNISTTDFGTPLKAEVTLRDAANRTSTTLVEYKGGVLKAGETAKIDVTANVVNLATGVVTGSVNVNPRLLPEQYYFNNQLVLPSFNVNNSSTPPTLDVAFDGQHILNGDIVSPSPVVTVQLQNNNLLRPVKEASNFSLFLVKPGESNATEINMNSSAVAFLADSAKGLARIEYRPSTALADGKYTLIAQGRDASGSAAGSQEYRVTFEVINESTITNVYPYPNPMTSKAKFVFTLTGAQVPRNMKIQILSLTGRVVREIMMAELGPLRIGNNISDYSWDGTDEFGDRLANGTYLYRVVLDDPNKDFQHRTTAGDKAFKKDWGKIVLLR</sequence>
<dbReference type="Pfam" id="PF01364">
    <property type="entry name" value="Peptidase_C25"/>
    <property type="match status" value="1"/>
</dbReference>
<evidence type="ECO:0000313" key="2">
    <source>
        <dbReference type="EMBL" id="MBW3128512.1"/>
    </source>
</evidence>
<comment type="caution">
    <text evidence="3">The sequence shown here is derived from an EMBL/GenBank/DDBJ whole genome shotgun (WGS) entry which is preliminary data.</text>
</comment>